<feature type="region of interest" description="Disordered" evidence="2">
    <location>
        <begin position="734"/>
        <end position="761"/>
    </location>
</feature>
<evidence type="ECO:0000313" key="4">
    <source>
        <dbReference type="Proteomes" id="UP000006906"/>
    </source>
</evidence>
<feature type="region of interest" description="Disordered" evidence="2">
    <location>
        <begin position="540"/>
        <end position="561"/>
    </location>
</feature>
<dbReference type="InParanoid" id="A0A2K3CNM4"/>
<dbReference type="PaxDb" id="3055-EDP04762"/>
<feature type="compositionally biased region" description="Low complexity" evidence="2">
    <location>
        <begin position="100"/>
        <end position="119"/>
    </location>
</feature>
<feature type="region of interest" description="Disordered" evidence="2">
    <location>
        <begin position="224"/>
        <end position="246"/>
    </location>
</feature>
<feature type="compositionally biased region" description="Low complexity" evidence="2">
    <location>
        <begin position="231"/>
        <end position="244"/>
    </location>
</feature>
<feature type="compositionally biased region" description="Low complexity" evidence="2">
    <location>
        <begin position="748"/>
        <end position="760"/>
    </location>
</feature>
<dbReference type="KEGG" id="cre:CHLRE_17g696450v5"/>
<feature type="region of interest" description="Disordered" evidence="2">
    <location>
        <begin position="11"/>
        <end position="31"/>
    </location>
</feature>
<dbReference type="RefSeq" id="XP_042914287.1">
    <property type="nucleotide sequence ID" value="XM_043071828.1"/>
</dbReference>
<dbReference type="InterPro" id="IPR011989">
    <property type="entry name" value="ARM-like"/>
</dbReference>
<feature type="region of interest" description="Disordered" evidence="2">
    <location>
        <begin position="58"/>
        <end position="119"/>
    </location>
</feature>
<dbReference type="PANTHER" id="PTHR23315:SF7">
    <property type="entry name" value="U-BOX DOMAIN-CONTAINING PROTEIN 4"/>
    <property type="match status" value="1"/>
</dbReference>
<feature type="region of interest" description="Disordered" evidence="2">
    <location>
        <begin position="985"/>
        <end position="1012"/>
    </location>
</feature>
<dbReference type="GeneID" id="5717388"/>
<dbReference type="ExpressionAtlas" id="A0A2K3CNM4">
    <property type="expression patterns" value="baseline and differential"/>
</dbReference>
<evidence type="ECO:0000256" key="1">
    <source>
        <dbReference type="ARBA" id="ARBA00022786"/>
    </source>
</evidence>
<feature type="compositionally biased region" description="Low complexity" evidence="2">
    <location>
        <begin position="58"/>
        <end position="68"/>
    </location>
</feature>
<keyword evidence="1" id="KW-0833">Ubl conjugation pathway</keyword>
<dbReference type="InterPro" id="IPR000225">
    <property type="entry name" value="Armadillo"/>
</dbReference>
<organism evidence="3 4">
    <name type="scientific">Chlamydomonas reinhardtii</name>
    <name type="common">Chlamydomonas smithii</name>
    <dbReference type="NCBI Taxonomy" id="3055"/>
    <lineage>
        <taxon>Eukaryota</taxon>
        <taxon>Viridiplantae</taxon>
        <taxon>Chlorophyta</taxon>
        <taxon>core chlorophytes</taxon>
        <taxon>Chlorophyceae</taxon>
        <taxon>CS clade</taxon>
        <taxon>Chlamydomonadales</taxon>
        <taxon>Chlamydomonadaceae</taxon>
        <taxon>Chlamydomonas</taxon>
    </lineage>
</organism>
<dbReference type="OMA" id="RTHICSP"/>
<gene>
    <name evidence="3" type="ORF">CHLRE_17g696450v5</name>
</gene>
<proteinExistence type="predicted"/>
<dbReference type="EMBL" id="CM008978">
    <property type="protein sequence ID" value="PNW69878.1"/>
    <property type="molecule type" value="Genomic_DNA"/>
</dbReference>
<dbReference type="OrthoDB" id="545240at2759"/>
<dbReference type="Proteomes" id="UP000006906">
    <property type="component" value="Chromosome 17"/>
</dbReference>
<evidence type="ECO:0000256" key="2">
    <source>
        <dbReference type="SAM" id="MobiDB-lite"/>
    </source>
</evidence>
<dbReference type="SMART" id="SM00185">
    <property type="entry name" value="ARM"/>
    <property type="match status" value="5"/>
</dbReference>
<dbReference type="SUPFAM" id="SSF48371">
    <property type="entry name" value="ARM repeat"/>
    <property type="match status" value="1"/>
</dbReference>
<dbReference type="Gene3D" id="1.25.10.10">
    <property type="entry name" value="Leucine-rich Repeat Variant"/>
    <property type="match status" value="3"/>
</dbReference>
<name>A0A2K3CNM4_CHLRE</name>
<feature type="region of interest" description="Disordered" evidence="2">
    <location>
        <begin position="1099"/>
        <end position="1121"/>
    </location>
</feature>
<accession>A0A2K3CNM4</accession>
<keyword evidence="4" id="KW-1185">Reference proteome</keyword>
<protein>
    <submittedName>
        <fullName evidence="3">Uncharacterized protein</fullName>
    </submittedName>
</protein>
<dbReference type="PANTHER" id="PTHR23315">
    <property type="entry name" value="U BOX DOMAIN-CONTAINING"/>
    <property type="match status" value="1"/>
</dbReference>
<reference evidence="3 4" key="1">
    <citation type="journal article" date="2007" name="Science">
        <title>The Chlamydomonas genome reveals the evolution of key animal and plant functions.</title>
        <authorList>
            <person name="Merchant S.S."/>
            <person name="Prochnik S.E."/>
            <person name="Vallon O."/>
            <person name="Harris E.H."/>
            <person name="Karpowicz S.J."/>
            <person name="Witman G.B."/>
            <person name="Terry A."/>
            <person name="Salamov A."/>
            <person name="Fritz-Laylin L.K."/>
            <person name="Marechal-Drouard L."/>
            <person name="Marshall W.F."/>
            <person name="Qu L.H."/>
            <person name="Nelson D.R."/>
            <person name="Sanderfoot A.A."/>
            <person name="Spalding M.H."/>
            <person name="Kapitonov V.V."/>
            <person name="Ren Q."/>
            <person name="Ferris P."/>
            <person name="Lindquist E."/>
            <person name="Shapiro H."/>
            <person name="Lucas S.M."/>
            <person name="Grimwood J."/>
            <person name="Schmutz J."/>
            <person name="Cardol P."/>
            <person name="Cerutti H."/>
            <person name="Chanfreau G."/>
            <person name="Chen C.L."/>
            <person name="Cognat V."/>
            <person name="Croft M.T."/>
            <person name="Dent R."/>
            <person name="Dutcher S."/>
            <person name="Fernandez E."/>
            <person name="Fukuzawa H."/>
            <person name="Gonzalez-Ballester D."/>
            <person name="Gonzalez-Halphen D."/>
            <person name="Hallmann A."/>
            <person name="Hanikenne M."/>
            <person name="Hippler M."/>
            <person name="Inwood W."/>
            <person name="Jabbari K."/>
            <person name="Kalanon M."/>
            <person name="Kuras R."/>
            <person name="Lefebvre P.A."/>
            <person name="Lemaire S.D."/>
            <person name="Lobanov A.V."/>
            <person name="Lohr M."/>
            <person name="Manuell A."/>
            <person name="Meier I."/>
            <person name="Mets L."/>
            <person name="Mittag M."/>
            <person name="Mittelmeier T."/>
            <person name="Moroney J.V."/>
            <person name="Moseley J."/>
            <person name="Napoli C."/>
            <person name="Nedelcu A.M."/>
            <person name="Niyogi K."/>
            <person name="Novoselov S.V."/>
            <person name="Paulsen I.T."/>
            <person name="Pazour G."/>
            <person name="Purton S."/>
            <person name="Ral J.P."/>
            <person name="Riano-Pachon D.M."/>
            <person name="Riekhof W."/>
            <person name="Rymarquis L."/>
            <person name="Schroda M."/>
            <person name="Stern D."/>
            <person name="Umen J."/>
            <person name="Willows R."/>
            <person name="Wilson N."/>
            <person name="Zimmer S.L."/>
            <person name="Allmer J."/>
            <person name="Balk J."/>
            <person name="Bisova K."/>
            <person name="Chen C.J."/>
            <person name="Elias M."/>
            <person name="Gendler K."/>
            <person name="Hauser C."/>
            <person name="Lamb M.R."/>
            <person name="Ledford H."/>
            <person name="Long J.C."/>
            <person name="Minagawa J."/>
            <person name="Page M.D."/>
            <person name="Pan J."/>
            <person name="Pootakham W."/>
            <person name="Roje S."/>
            <person name="Rose A."/>
            <person name="Stahlberg E."/>
            <person name="Terauchi A.M."/>
            <person name="Yang P."/>
            <person name="Ball S."/>
            <person name="Bowler C."/>
            <person name="Dieckmann C.L."/>
            <person name="Gladyshev V.N."/>
            <person name="Green P."/>
            <person name="Jorgensen R."/>
            <person name="Mayfield S."/>
            <person name="Mueller-Roeber B."/>
            <person name="Rajamani S."/>
            <person name="Sayre R.T."/>
            <person name="Brokstein P."/>
            <person name="Dubchak I."/>
            <person name="Goodstein D."/>
            <person name="Hornick L."/>
            <person name="Huang Y.W."/>
            <person name="Jhaveri J."/>
            <person name="Luo Y."/>
            <person name="Martinez D."/>
            <person name="Ngau W.C."/>
            <person name="Otillar B."/>
            <person name="Poliakov A."/>
            <person name="Porter A."/>
            <person name="Szajkowski L."/>
            <person name="Werner G."/>
            <person name="Zhou K."/>
            <person name="Grigoriev I.V."/>
            <person name="Rokhsar D.S."/>
            <person name="Grossman A.R."/>
        </authorList>
    </citation>
    <scope>NUCLEOTIDE SEQUENCE [LARGE SCALE GENOMIC DNA]</scope>
    <source>
        <strain evidence="4">CC-503</strain>
    </source>
</reference>
<sequence length="1335" mass="133291">MASCAHNVLASLGSPSKQGAPRTHICSPTFRRERSTTATAALPFGFGAFGFGNQANAGAAGAPGSPAPDSRGHRLPEGFESSGSAVSGPAITAASASVHSPGSPHSATGGAPAASGGARRRLSLPPLAAAASSAMAAAPAAPFFGRDSDSDKLLSDQHRVAGEGGSTHRGLMGIVLGSGTSVAGALQSKQRLHELLAEVDLRGLLPGLSLGPDTSDQAALLPHSARGAAARQPHSPHTSTSSQHRGVDLLREHRPSADLAQRRQRLLEALHSSLAAAPLGQTGVAVPLQGMLVGGSGGSGCGHWRRSELLAGTVLPRVVDFLTDELALAVPAAGGPGAAAVSAGLLPMRGITSSTAMALECLCTVFSEELPELNAAAHASHNAASCDSWRAAVTTVVAVLAAARLPAATAWGAEQSYWIPSVPSPAPVSASQSASSAVDWGLLAGLASDSRVSSATAPAGLGDAGADCTADAAGWSPDVSAAFFAASALVRLARYPQLAAAAVEGGAVEAVVRLMGSRPAMLAQMAVFAAYKLLRGPAAAPGAQPSSPRGSPSLVGSDGSAGAVESGVGSASAAASGGREAALLAMAQAGGLGALCSCLRDLPDRPSRDMASSLMLDMALVPQVPAVVARLSQVLPLVSVLGDRRAEAATRMYALLVLARLANHSPECQMDAVREGAIGPLLALVRRGSEEEQTHACRLLAILAQAVPTHGRFKELGVVQNVLPLLRGSRAHAPHGPLRVGASGGGSPSSSPVGGSQGSVHTPLVSEHAASVVAVLAQNPDMHFHVVGVGAVPALVPLLSAGSEKARTYVLAALMLLCEGEERHAAVVVRAGALPTLVTLAGGASAQESADGGSGSSHSASSRRATHAQEFSAAVLCCMSRYVDMQEELLAHAAVPALVSCLAAGGVDAAVHAAEALVHLAGGEAVCKRMVSSEPAAAAMVVMLLGAEKPSARYWGLQLLRVISTDDTALGLLVGLSREQASRYGSPSGCGSGMAELRPGAGTGSRSGGLRLRGGQLPFPWSGIDDAMPMGPPAPGSLVFGSPLLYGGQQPGDAAANAEAQRLLAGPLSVLLGPFASGSSTSSSAVSWAETGSAQAAASNADASNVAPMSEPAGPGSAGSGVPLPPALAALEPVPSPPAGVKVVEALVRLLSWKDGGSSWQQGRCRVLAAWLLARMCDHPPLAPLVLASGAVRELAGMLAEEQQRAAALAAAAAAAAVEAAAAGELPESKSGELTIPLLPGEGDGLGLSESNGSIFHRGGMEMADGGAGGSMGLVDAGGPGMNARRARFDSNAAAASEAALLAVCRSLGWQGRQAVMGELVIRQWLGQSLRLSGF</sequence>
<dbReference type="Gramene" id="PNW69878">
    <property type="protein sequence ID" value="PNW69878"/>
    <property type="gene ID" value="CHLRE_17g696450v5"/>
</dbReference>
<evidence type="ECO:0000313" key="3">
    <source>
        <dbReference type="EMBL" id="PNW69878.1"/>
    </source>
</evidence>
<feature type="compositionally biased region" description="Low complexity" evidence="2">
    <location>
        <begin position="1099"/>
        <end position="1115"/>
    </location>
</feature>
<dbReference type="InterPro" id="IPR016024">
    <property type="entry name" value="ARM-type_fold"/>
</dbReference>